<organism evidence="1 2">
    <name type="scientific">Candidatus Lokiarchaeum ossiferum</name>
    <dbReference type="NCBI Taxonomy" id="2951803"/>
    <lineage>
        <taxon>Archaea</taxon>
        <taxon>Promethearchaeati</taxon>
        <taxon>Promethearchaeota</taxon>
        <taxon>Promethearchaeia</taxon>
        <taxon>Promethearchaeales</taxon>
        <taxon>Promethearchaeaceae</taxon>
        <taxon>Candidatus Lokiarchaeum</taxon>
    </lineage>
</organism>
<name>A0ABY6HTF1_9ARCH</name>
<evidence type="ECO:0000313" key="2">
    <source>
        <dbReference type="Proteomes" id="UP001208689"/>
    </source>
</evidence>
<dbReference type="InterPro" id="IPR001451">
    <property type="entry name" value="Hexapep"/>
</dbReference>
<dbReference type="SUPFAM" id="SSF51161">
    <property type="entry name" value="Trimeric LpxA-like enzymes"/>
    <property type="match status" value="1"/>
</dbReference>
<keyword evidence="2" id="KW-1185">Reference proteome</keyword>
<protein>
    <submittedName>
        <fullName evidence="1">Carnitine operon protein CaiE</fullName>
    </submittedName>
</protein>
<dbReference type="InterPro" id="IPR011004">
    <property type="entry name" value="Trimer_LpxA-like_sf"/>
</dbReference>
<sequence length="177" mass="19067">MLLMAIYKYGEFTPKIDPSAWIFPSADIIGNVEVGKGVYIGAGAVLRGDYCKIIIEEGAAIEEQVCIHASPGSETIVKKNAVIGHKAMLHKCIIHEDAVIGMNAVVTNNAEIGEGAIIAEGAVVKNRDIIPPHMIAAGVPAKIRGPVPKSTQRVWLQAGKIYRQLAIDYKTKLIKLK</sequence>
<dbReference type="Gene3D" id="2.160.10.10">
    <property type="entry name" value="Hexapeptide repeat proteins"/>
    <property type="match status" value="1"/>
</dbReference>
<dbReference type="Pfam" id="PF00132">
    <property type="entry name" value="Hexapep"/>
    <property type="match status" value="2"/>
</dbReference>
<reference evidence="1" key="1">
    <citation type="submission" date="2022-09" db="EMBL/GenBank/DDBJ databases">
        <title>Actin cytoskeleton and complex cell architecture in an #Asgard archaeon.</title>
        <authorList>
            <person name="Ponce Toledo R.I."/>
            <person name="Schleper C."/>
            <person name="Rodrigues Oliveira T."/>
            <person name="Wollweber F."/>
            <person name="Xu J."/>
            <person name="Rittmann S."/>
            <person name="Klingl A."/>
            <person name="Pilhofer M."/>
        </authorList>
    </citation>
    <scope>NUCLEOTIDE SEQUENCE</scope>
    <source>
        <strain evidence="1">B-35</strain>
    </source>
</reference>
<dbReference type="CDD" id="cd04645">
    <property type="entry name" value="LbH_gamma_CA_like"/>
    <property type="match status" value="1"/>
</dbReference>
<dbReference type="InterPro" id="IPR050484">
    <property type="entry name" value="Transf_Hexapept/Carb_Anhydrase"/>
</dbReference>
<dbReference type="EMBL" id="CP104013">
    <property type="protein sequence ID" value="UYP46800.1"/>
    <property type="molecule type" value="Genomic_DNA"/>
</dbReference>
<dbReference type="PANTHER" id="PTHR13061:SF29">
    <property type="entry name" value="GAMMA CARBONIC ANHYDRASE-LIKE 1, MITOCHONDRIAL-RELATED"/>
    <property type="match status" value="1"/>
</dbReference>
<gene>
    <name evidence="1" type="ORF">NEF87_003085</name>
</gene>
<dbReference type="InterPro" id="IPR047324">
    <property type="entry name" value="LbH_gamma_CA-like"/>
</dbReference>
<accession>A0ABY6HTF1</accession>
<dbReference type="PANTHER" id="PTHR13061">
    <property type="entry name" value="DYNACTIN SUBUNIT P25"/>
    <property type="match status" value="1"/>
</dbReference>
<dbReference type="Proteomes" id="UP001208689">
    <property type="component" value="Chromosome"/>
</dbReference>
<evidence type="ECO:0000313" key="1">
    <source>
        <dbReference type="EMBL" id="UYP46800.1"/>
    </source>
</evidence>
<proteinExistence type="predicted"/>